<evidence type="ECO:0000313" key="12">
    <source>
        <dbReference type="Proteomes" id="UP000534294"/>
    </source>
</evidence>
<dbReference type="GO" id="GO:0016020">
    <property type="term" value="C:membrane"/>
    <property type="evidence" value="ECO:0007669"/>
    <property type="project" value="GOC"/>
</dbReference>
<evidence type="ECO:0000313" key="11">
    <source>
        <dbReference type="EMBL" id="MBB5038927.1"/>
    </source>
</evidence>
<name>A0A7W8DR02_9BACT</name>
<evidence type="ECO:0000256" key="10">
    <source>
        <dbReference type="NCBIfam" id="TIGR00215"/>
    </source>
</evidence>
<evidence type="ECO:0000256" key="9">
    <source>
        <dbReference type="ARBA" id="ARBA00048975"/>
    </source>
</evidence>
<dbReference type="PANTHER" id="PTHR30372">
    <property type="entry name" value="LIPID-A-DISACCHARIDE SYNTHASE"/>
    <property type="match status" value="1"/>
</dbReference>
<evidence type="ECO:0000256" key="1">
    <source>
        <dbReference type="ARBA" id="ARBA00002056"/>
    </source>
</evidence>
<keyword evidence="12" id="KW-1185">Reference proteome</keyword>
<evidence type="ECO:0000256" key="7">
    <source>
        <dbReference type="ARBA" id="ARBA00022679"/>
    </source>
</evidence>
<evidence type="ECO:0000256" key="2">
    <source>
        <dbReference type="ARBA" id="ARBA00012687"/>
    </source>
</evidence>
<evidence type="ECO:0000256" key="6">
    <source>
        <dbReference type="ARBA" id="ARBA00022676"/>
    </source>
</evidence>
<dbReference type="PANTHER" id="PTHR30372:SF4">
    <property type="entry name" value="LIPID-A-DISACCHARIDE SYNTHASE, MITOCHONDRIAL-RELATED"/>
    <property type="match status" value="1"/>
</dbReference>
<keyword evidence="6 11" id="KW-0328">Glycosyltransferase</keyword>
<comment type="caution">
    <text evidence="11">The sequence shown here is derived from an EMBL/GenBank/DDBJ whole genome shotgun (WGS) entry which is preliminary data.</text>
</comment>
<evidence type="ECO:0000256" key="4">
    <source>
        <dbReference type="ARBA" id="ARBA00022516"/>
    </source>
</evidence>
<keyword evidence="5" id="KW-0441">Lipid A biosynthesis</keyword>
<dbReference type="Proteomes" id="UP000534294">
    <property type="component" value="Unassembled WGS sequence"/>
</dbReference>
<dbReference type="GO" id="GO:0005543">
    <property type="term" value="F:phospholipid binding"/>
    <property type="evidence" value="ECO:0007669"/>
    <property type="project" value="TreeGrafter"/>
</dbReference>
<dbReference type="NCBIfam" id="TIGR00215">
    <property type="entry name" value="lpxB"/>
    <property type="match status" value="1"/>
</dbReference>
<dbReference type="EMBL" id="JACHIF010000006">
    <property type="protein sequence ID" value="MBB5038927.1"/>
    <property type="molecule type" value="Genomic_DNA"/>
</dbReference>
<evidence type="ECO:0000256" key="3">
    <source>
        <dbReference type="ARBA" id="ARBA00020902"/>
    </source>
</evidence>
<keyword evidence="7 11" id="KW-0808">Transferase</keyword>
<evidence type="ECO:0000256" key="8">
    <source>
        <dbReference type="ARBA" id="ARBA00023098"/>
    </source>
</evidence>
<protein>
    <recommendedName>
        <fullName evidence="3 10">Lipid-A-disaccharide synthase</fullName>
        <ecNumber evidence="2 10">2.4.1.182</ecNumber>
    </recommendedName>
</protein>
<reference evidence="11 12" key="1">
    <citation type="submission" date="2020-08" db="EMBL/GenBank/DDBJ databases">
        <title>Genomic Encyclopedia of Type Strains, Phase IV (KMG-IV): sequencing the most valuable type-strain genomes for metagenomic binning, comparative biology and taxonomic classification.</title>
        <authorList>
            <person name="Goeker M."/>
        </authorList>
    </citation>
    <scope>NUCLEOTIDE SEQUENCE [LARGE SCALE GENOMIC DNA]</scope>
    <source>
        <strain evidence="11 12">DSM 12251</strain>
    </source>
</reference>
<dbReference type="GO" id="GO:0009245">
    <property type="term" value="P:lipid A biosynthetic process"/>
    <property type="evidence" value="ECO:0007669"/>
    <property type="project" value="UniProtKB-UniRule"/>
</dbReference>
<accession>A0A7W8DR02</accession>
<evidence type="ECO:0000256" key="5">
    <source>
        <dbReference type="ARBA" id="ARBA00022556"/>
    </source>
</evidence>
<dbReference type="InterPro" id="IPR003835">
    <property type="entry name" value="Glyco_trans_19"/>
</dbReference>
<proteinExistence type="predicted"/>
<sequence>MPHLYIIAGEVSGDTHGAGLIKELLALDPALKISGLGGPRMVEAAGKGIDDWVETAGVVGLWEVLKMYGYFKKRFNEVVTAVMQERPAAVVLVDYPGFNLRVAKELRVRGYTGKIIYYISPQVWAWKKGRVKTMAKVLDLMICIFPFEKEFYKKSGLPTEFSGHPMVDRVETLRRNWEREPGLVGWFPGSRKNEVKRLFPIMLQASQAIRMVQPNVRFAVSAANENLAGLMRDMADAAAFPEAKRWIEVGTVYDLMQRAQVGAVASGTATLEAACFGLPYTLVYQVNGLTYAVAKTVVRIKNIGIVNVLAQRDVVKELVQGGLTSDTLAAEMVELLTNEVTRRNLQEDLAEVVATLGQGGAYRRAAETVMAAL</sequence>
<gene>
    <name evidence="11" type="ORF">HNQ64_003192</name>
</gene>
<dbReference type="EC" id="2.4.1.182" evidence="2 10"/>
<organism evidence="11 12">
    <name type="scientific">Prosthecobacter dejongeii</name>
    <dbReference type="NCBI Taxonomy" id="48465"/>
    <lineage>
        <taxon>Bacteria</taxon>
        <taxon>Pseudomonadati</taxon>
        <taxon>Verrucomicrobiota</taxon>
        <taxon>Verrucomicrobiia</taxon>
        <taxon>Verrucomicrobiales</taxon>
        <taxon>Verrucomicrobiaceae</taxon>
        <taxon>Prosthecobacter</taxon>
    </lineage>
</organism>
<comment type="function">
    <text evidence="1">Condensation of UDP-2,3-diacylglucosamine and 2,3-diacylglucosamine-1-phosphate to form lipid A disaccharide, a precursor of lipid A, a phosphorylated glycolipid that anchors the lipopolysaccharide to the outer membrane of the cell.</text>
</comment>
<dbReference type="Pfam" id="PF02684">
    <property type="entry name" value="LpxB"/>
    <property type="match status" value="1"/>
</dbReference>
<dbReference type="RefSeq" id="WP_184210173.1">
    <property type="nucleotide sequence ID" value="NZ_JACHIF010000006.1"/>
</dbReference>
<dbReference type="AlphaFoldDB" id="A0A7W8DR02"/>
<dbReference type="GO" id="GO:0008915">
    <property type="term" value="F:lipid-A-disaccharide synthase activity"/>
    <property type="evidence" value="ECO:0007669"/>
    <property type="project" value="UniProtKB-UniRule"/>
</dbReference>
<comment type="catalytic activity">
    <reaction evidence="9">
        <text>a lipid X + a UDP-2-N,3-O-bis[(3R)-3-hydroxyacyl]-alpha-D-glucosamine = a lipid A disaccharide + UDP + H(+)</text>
        <dbReference type="Rhea" id="RHEA:67828"/>
        <dbReference type="ChEBI" id="CHEBI:15378"/>
        <dbReference type="ChEBI" id="CHEBI:58223"/>
        <dbReference type="ChEBI" id="CHEBI:137748"/>
        <dbReference type="ChEBI" id="CHEBI:176338"/>
        <dbReference type="ChEBI" id="CHEBI:176343"/>
        <dbReference type="EC" id="2.4.1.182"/>
    </reaction>
</comment>
<dbReference type="SUPFAM" id="SSF53756">
    <property type="entry name" value="UDP-Glycosyltransferase/glycogen phosphorylase"/>
    <property type="match status" value="1"/>
</dbReference>
<keyword evidence="8" id="KW-0443">Lipid metabolism</keyword>
<keyword evidence="4" id="KW-0444">Lipid biosynthesis</keyword>